<feature type="chain" id="PRO_5045206983" description="DUF732 domain-containing protein" evidence="1">
    <location>
        <begin position="23"/>
        <end position="131"/>
    </location>
</feature>
<keyword evidence="3" id="KW-1185">Reference proteome</keyword>
<dbReference type="RefSeq" id="WP_222823679.1">
    <property type="nucleotide sequence ID" value="NZ_JAHWXP010000001.1"/>
</dbReference>
<reference evidence="2 3" key="1">
    <citation type="submission" date="2021-07" db="EMBL/GenBank/DDBJ databases">
        <title>Alteriqipengyuania abyssalis NZ-12B nov, sp.nov isolated from deep sea sponge in pacific ocean.</title>
        <authorList>
            <person name="Tareen S."/>
            <person name="Wink J."/>
        </authorList>
    </citation>
    <scope>NUCLEOTIDE SEQUENCE [LARGE SCALE GENOMIC DNA]</scope>
    <source>
        <strain evidence="2 3">NZ-12B</strain>
    </source>
</reference>
<evidence type="ECO:0000313" key="3">
    <source>
        <dbReference type="Proteomes" id="UP000759298"/>
    </source>
</evidence>
<gene>
    <name evidence="2" type="ORF">KYN89_02665</name>
</gene>
<feature type="signal peptide" evidence="1">
    <location>
        <begin position="1"/>
        <end position="22"/>
    </location>
</feature>
<sequence>MPFRKSILIAASLGLVAAPVAAQTAPEAPATTAEQEQTMQRAGLIFSLFANAVKVDEIPEAEKDALIGCLYSNTLETISQATGKALAENPQVDASDPTNVYLVAAIVCGAREAGAPPADASAADPAEPATR</sequence>
<dbReference type="Proteomes" id="UP000759298">
    <property type="component" value="Unassembled WGS sequence"/>
</dbReference>
<evidence type="ECO:0000313" key="2">
    <source>
        <dbReference type="EMBL" id="MBY8335940.1"/>
    </source>
</evidence>
<evidence type="ECO:0008006" key="4">
    <source>
        <dbReference type="Google" id="ProtNLM"/>
    </source>
</evidence>
<accession>A0ABS7PA48</accession>
<comment type="caution">
    <text evidence="2">The sequence shown here is derived from an EMBL/GenBank/DDBJ whole genome shotgun (WGS) entry which is preliminary data.</text>
</comment>
<proteinExistence type="predicted"/>
<protein>
    <recommendedName>
        <fullName evidence="4">DUF732 domain-containing protein</fullName>
    </recommendedName>
</protein>
<organism evidence="2 3">
    <name type="scientific">Alteriqipengyuania abyssalis</name>
    <dbReference type="NCBI Taxonomy" id="2860200"/>
    <lineage>
        <taxon>Bacteria</taxon>
        <taxon>Pseudomonadati</taxon>
        <taxon>Pseudomonadota</taxon>
        <taxon>Alphaproteobacteria</taxon>
        <taxon>Sphingomonadales</taxon>
        <taxon>Erythrobacteraceae</taxon>
        <taxon>Alteriqipengyuania</taxon>
    </lineage>
</organism>
<evidence type="ECO:0000256" key="1">
    <source>
        <dbReference type="SAM" id="SignalP"/>
    </source>
</evidence>
<keyword evidence="1" id="KW-0732">Signal</keyword>
<dbReference type="EMBL" id="JAHWXP010000001">
    <property type="protein sequence ID" value="MBY8335940.1"/>
    <property type="molecule type" value="Genomic_DNA"/>
</dbReference>
<name>A0ABS7PA48_9SPHN</name>